<keyword evidence="3" id="KW-1185">Reference proteome</keyword>
<organism evidence="2 3">
    <name type="scientific">Caenorhabditis auriculariae</name>
    <dbReference type="NCBI Taxonomy" id="2777116"/>
    <lineage>
        <taxon>Eukaryota</taxon>
        <taxon>Metazoa</taxon>
        <taxon>Ecdysozoa</taxon>
        <taxon>Nematoda</taxon>
        <taxon>Chromadorea</taxon>
        <taxon>Rhabditida</taxon>
        <taxon>Rhabditina</taxon>
        <taxon>Rhabditomorpha</taxon>
        <taxon>Rhabditoidea</taxon>
        <taxon>Rhabditidae</taxon>
        <taxon>Peloderinae</taxon>
        <taxon>Caenorhabditis</taxon>
    </lineage>
</organism>
<feature type="chain" id="PRO_5035860459" evidence="1">
    <location>
        <begin position="20"/>
        <end position="121"/>
    </location>
</feature>
<sequence>MSATHILVTLSFIFTTAAGLKCHIVPSGNISNPVNSSPEECPLGSLACVKIVDYTHLIYTKQCQPANCTSTTITPAPANCFNTSSNGVILATCCCYGDGQVQLDANRSPPLSSRHSSSNQS</sequence>
<comment type="caution">
    <text evidence="2">The sequence shown here is derived from an EMBL/GenBank/DDBJ whole genome shotgun (WGS) entry which is preliminary data.</text>
</comment>
<gene>
    <name evidence="2" type="ORF">CAUJ_LOCUS2936</name>
</gene>
<reference evidence="2" key="1">
    <citation type="submission" date="2020-10" db="EMBL/GenBank/DDBJ databases">
        <authorList>
            <person name="Kikuchi T."/>
        </authorList>
    </citation>
    <scope>NUCLEOTIDE SEQUENCE</scope>
    <source>
        <strain evidence="2">NKZ352</strain>
    </source>
</reference>
<dbReference type="Proteomes" id="UP000835052">
    <property type="component" value="Unassembled WGS sequence"/>
</dbReference>
<evidence type="ECO:0000313" key="3">
    <source>
        <dbReference type="Proteomes" id="UP000835052"/>
    </source>
</evidence>
<name>A0A8S1GTV0_9PELO</name>
<protein>
    <submittedName>
        <fullName evidence="2">Uncharacterized protein</fullName>
    </submittedName>
</protein>
<feature type="signal peptide" evidence="1">
    <location>
        <begin position="1"/>
        <end position="19"/>
    </location>
</feature>
<evidence type="ECO:0000313" key="2">
    <source>
        <dbReference type="EMBL" id="CAD6187017.1"/>
    </source>
</evidence>
<evidence type="ECO:0000256" key="1">
    <source>
        <dbReference type="SAM" id="SignalP"/>
    </source>
</evidence>
<dbReference type="AlphaFoldDB" id="A0A8S1GTV0"/>
<accession>A0A8S1GTV0</accession>
<dbReference type="OrthoDB" id="5828912at2759"/>
<proteinExistence type="predicted"/>
<keyword evidence="1" id="KW-0732">Signal</keyword>
<dbReference type="EMBL" id="CAJGYM010000005">
    <property type="protein sequence ID" value="CAD6187017.1"/>
    <property type="molecule type" value="Genomic_DNA"/>
</dbReference>